<dbReference type="CDD" id="cd01948">
    <property type="entry name" value="EAL"/>
    <property type="match status" value="1"/>
</dbReference>
<feature type="transmembrane region" description="Helical" evidence="1">
    <location>
        <begin position="96"/>
        <end position="116"/>
    </location>
</feature>
<dbReference type="InterPro" id="IPR000160">
    <property type="entry name" value="GGDEF_dom"/>
</dbReference>
<dbReference type="NCBIfam" id="TIGR00254">
    <property type="entry name" value="GGDEF"/>
    <property type="match status" value="1"/>
</dbReference>
<dbReference type="InterPro" id="IPR043128">
    <property type="entry name" value="Rev_trsase/Diguanyl_cyclase"/>
</dbReference>
<dbReference type="Gene3D" id="3.30.70.270">
    <property type="match status" value="1"/>
</dbReference>
<dbReference type="FunFam" id="3.30.70.270:FF:000001">
    <property type="entry name" value="Diguanylate cyclase domain protein"/>
    <property type="match status" value="1"/>
</dbReference>
<dbReference type="PANTHER" id="PTHR33121">
    <property type="entry name" value="CYCLIC DI-GMP PHOSPHODIESTERASE PDEF"/>
    <property type="match status" value="1"/>
</dbReference>
<dbReference type="EMBL" id="CP043538">
    <property type="protein sequence ID" value="QGY02505.1"/>
    <property type="molecule type" value="Genomic_DNA"/>
</dbReference>
<dbReference type="InterPro" id="IPR050706">
    <property type="entry name" value="Cyclic-di-GMP_PDE-like"/>
</dbReference>
<dbReference type="RefSeq" id="WP_010682956.1">
    <property type="nucleotide sequence ID" value="NZ_CP043538.1"/>
</dbReference>
<evidence type="ECO:0000313" key="4">
    <source>
        <dbReference type="EMBL" id="QGY02505.1"/>
    </source>
</evidence>
<dbReference type="SMART" id="SM00267">
    <property type="entry name" value="GGDEF"/>
    <property type="match status" value="1"/>
</dbReference>
<dbReference type="KEGG" id="mmes:MMSR116_11945"/>
<organism evidence="4 5">
    <name type="scientific">Methylobacterium mesophilicum SR1.6/6</name>
    <dbReference type="NCBI Taxonomy" id="908290"/>
    <lineage>
        <taxon>Bacteria</taxon>
        <taxon>Pseudomonadati</taxon>
        <taxon>Pseudomonadota</taxon>
        <taxon>Alphaproteobacteria</taxon>
        <taxon>Hyphomicrobiales</taxon>
        <taxon>Methylobacteriaceae</taxon>
        <taxon>Methylobacterium</taxon>
    </lineage>
</organism>
<dbReference type="CDD" id="cd01949">
    <property type="entry name" value="GGDEF"/>
    <property type="match status" value="1"/>
</dbReference>
<protein>
    <submittedName>
        <fullName evidence="4">GGDEF and EAL domain-containing protein</fullName>
    </submittedName>
</protein>
<keyword evidence="1" id="KW-0812">Transmembrane</keyword>
<dbReference type="InterPro" id="IPR029787">
    <property type="entry name" value="Nucleotide_cyclase"/>
</dbReference>
<sequence length="663" mass="73941">MVPGLSELLDKELSRPWYARTGSTVRQLYEADRESWRRRSARIAAHVAGLVYVIFAVTDFVLVRDVFVPNLIARLAIALLFVLGTEGLFRRGARSLLIEAHCASATVLAYVAWLQISDLSVHQVNMSYYAAYGVIFMTGQNVFFKFRFTVAAVSSGAILLVSQVDLLQHRYVSLEYVVAYSSLFLSMYTLTLYVNWRLNQERYLVFINSARAEIRQNEAVERGAALLRLSTTDALTGLANRRAVDEELRAYWRDWQMQQTSFAVILVDVDYFKIYNDFYGHQEGDLCLVAVAEAMAQVSAPDGHMVGRFGGEEFIVVAPARDREQVRQISEHLRRAVEDLKIAHEQRPDQFCVVTVSVGAAFSQDIPGTRVESLITGADRALYEAKRSDRNCVRVFDQDEADRLDSDESLADLLRTAQSRDLVSLVYQPVIEAVSGTIVGAEALMRLATPGGKVVSPAVFIPLAERMGIIGKLGFWAIRTACRDLLAENVVPLVSVNVSPIQLKAPGFALMVAQILGEVGVAPSRLAIEITESSQIENEPEVLRTIRELRALGVELWLDDFGTGFAGLSCLREIEFDFVKIDRSFLHAAITPRGAEIFRSIIELVRSTGCSIIVEGIENDKQRDICIEQDVDLLQGYHLGRPAPVQVLKRAMSSPTNVLRLQR</sequence>
<dbReference type="OrthoDB" id="9814202at2"/>
<dbReference type="SUPFAM" id="SSF55073">
    <property type="entry name" value="Nucleotide cyclase"/>
    <property type="match status" value="1"/>
</dbReference>
<evidence type="ECO:0000256" key="1">
    <source>
        <dbReference type="SAM" id="Phobius"/>
    </source>
</evidence>
<gene>
    <name evidence="4" type="ORF">MMSR116_11945</name>
</gene>
<dbReference type="Pfam" id="PF00563">
    <property type="entry name" value="EAL"/>
    <property type="match status" value="1"/>
</dbReference>
<feature type="transmembrane region" description="Helical" evidence="1">
    <location>
        <begin position="68"/>
        <end position="89"/>
    </location>
</feature>
<accession>A0A6B9FN48</accession>
<dbReference type="SMART" id="SM00052">
    <property type="entry name" value="EAL"/>
    <property type="match status" value="1"/>
</dbReference>
<dbReference type="InterPro" id="IPR035919">
    <property type="entry name" value="EAL_sf"/>
</dbReference>
<name>A0A6B9FN48_9HYPH</name>
<dbReference type="Proteomes" id="UP000012488">
    <property type="component" value="Chromosome"/>
</dbReference>
<evidence type="ECO:0000259" key="2">
    <source>
        <dbReference type="PROSITE" id="PS50883"/>
    </source>
</evidence>
<feature type="domain" description="GGDEF" evidence="3">
    <location>
        <begin position="260"/>
        <end position="398"/>
    </location>
</feature>
<feature type="transmembrane region" description="Helical" evidence="1">
    <location>
        <begin position="176"/>
        <end position="196"/>
    </location>
</feature>
<reference evidence="4 5" key="1">
    <citation type="journal article" date="2012" name="Genet. Mol. Biol.">
        <title>Analysis of 16S rRNA and mxaF genes revealing insights into Methylobacterium niche-specific plant association.</title>
        <authorList>
            <person name="Dourado M.N."/>
            <person name="Andreote F.D."/>
            <person name="Dini-Andreote F."/>
            <person name="Conti R."/>
            <person name="Araujo J.M."/>
            <person name="Araujo W.L."/>
        </authorList>
    </citation>
    <scope>NUCLEOTIDE SEQUENCE [LARGE SCALE GENOMIC DNA]</scope>
    <source>
        <strain evidence="4 5">SR1.6/6</strain>
    </source>
</reference>
<dbReference type="AlphaFoldDB" id="A0A6B9FN48"/>
<keyword evidence="1" id="KW-1133">Transmembrane helix</keyword>
<keyword evidence="1" id="KW-0472">Membrane</keyword>
<dbReference type="Pfam" id="PF00990">
    <property type="entry name" value="GGDEF"/>
    <property type="match status" value="1"/>
</dbReference>
<feature type="domain" description="EAL" evidence="2">
    <location>
        <begin position="407"/>
        <end position="656"/>
    </location>
</feature>
<reference evidence="4 5" key="2">
    <citation type="journal article" date="2013" name="Genome Announc.">
        <title>Draft Genome Sequence of Methylobacterium mesophilicum Strain SR1.6/6, Isolated from Citrus sinensis.</title>
        <authorList>
            <person name="Marinho Almeida D."/>
            <person name="Dini-Andreote F."/>
            <person name="Camargo Neves A.A."/>
            <person name="Juca Ramos R.T."/>
            <person name="Andreote F.D."/>
            <person name="Carneiro A.R."/>
            <person name="Oliveira de Souza Lima A."/>
            <person name="Caracciolo Gomes de Sa P.H."/>
            <person name="Ribeiro Barbosa M.S."/>
            <person name="Araujo W.L."/>
            <person name="Silva A."/>
        </authorList>
    </citation>
    <scope>NUCLEOTIDE SEQUENCE [LARGE SCALE GENOMIC DNA]</scope>
    <source>
        <strain evidence="4 5">SR1.6/6</strain>
    </source>
</reference>
<dbReference type="PROSITE" id="PS50883">
    <property type="entry name" value="EAL"/>
    <property type="match status" value="1"/>
</dbReference>
<dbReference type="Gene3D" id="3.20.20.450">
    <property type="entry name" value="EAL domain"/>
    <property type="match status" value="1"/>
</dbReference>
<dbReference type="SUPFAM" id="SSF141868">
    <property type="entry name" value="EAL domain-like"/>
    <property type="match status" value="1"/>
</dbReference>
<dbReference type="InterPro" id="IPR001633">
    <property type="entry name" value="EAL_dom"/>
</dbReference>
<proteinExistence type="predicted"/>
<dbReference type="GO" id="GO:0071111">
    <property type="term" value="F:cyclic-guanylate-specific phosphodiesterase activity"/>
    <property type="evidence" value="ECO:0007669"/>
    <property type="project" value="InterPro"/>
</dbReference>
<feature type="transmembrane region" description="Helical" evidence="1">
    <location>
        <begin position="43"/>
        <end position="62"/>
    </location>
</feature>
<dbReference type="PROSITE" id="PS50887">
    <property type="entry name" value="GGDEF"/>
    <property type="match status" value="1"/>
</dbReference>
<dbReference type="PANTHER" id="PTHR33121:SF70">
    <property type="entry name" value="SIGNALING PROTEIN YKOW"/>
    <property type="match status" value="1"/>
</dbReference>
<evidence type="ECO:0000259" key="3">
    <source>
        <dbReference type="PROSITE" id="PS50887"/>
    </source>
</evidence>
<evidence type="ECO:0000313" key="5">
    <source>
        <dbReference type="Proteomes" id="UP000012488"/>
    </source>
</evidence>